<proteinExistence type="predicted"/>
<protein>
    <submittedName>
        <fullName evidence="1">Uncharacterized protein</fullName>
    </submittedName>
</protein>
<evidence type="ECO:0000313" key="1">
    <source>
        <dbReference type="EMBL" id="RPA73076.1"/>
    </source>
</evidence>
<evidence type="ECO:0000313" key="2">
    <source>
        <dbReference type="Proteomes" id="UP000275078"/>
    </source>
</evidence>
<name>A0A3N4HJI0_ASCIM</name>
<gene>
    <name evidence="1" type="ORF">BJ508DRAFT_314127</name>
</gene>
<sequence>MTAGAPFDLHQKYHFSTSHYNIQPQPRTVTDFPMYHLEGIHYYEHRPMGNLYRTVISARYLVDSRIFTYRVEQHLTSANQTNRGLTTSFWSRLKKTFFEARKDYEEFCALQEQNNPTVRGRCCCTDGTLTMFGKTCNQTLQLPNSSSGELRWTLIYAGDCECDPDKKK</sequence>
<organism evidence="1 2">
    <name type="scientific">Ascobolus immersus RN42</name>
    <dbReference type="NCBI Taxonomy" id="1160509"/>
    <lineage>
        <taxon>Eukaryota</taxon>
        <taxon>Fungi</taxon>
        <taxon>Dikarya</taxon>
        <taxon>Ascomycota</taxon>
        <taxon>Pezizomycotina</taxon>
        <taxon>Pezizomycetes</taxon>
        <taxon>Pezizales</taxon>
        <taxon>Ascobolaceae</taxon>
        <taxon>Ascobolus</taxon>
    </lineage>
</organism>
<dbReference type="AlphaFoldDB" id="A0A3N4HJI0"/>
<dbReference type="Proteomes" id="UP000275078">
    <property type="component" value="Unassembled WGS sequence"/>
</dbReference>
<keyword evidence="2" id="KW-1185">Reference proteome</keyword>
<accession>A0A3N4HJI0</accession>
<dbReference type="EMBL" id="ML119834">
    <property type="protein sequence ID" value="RPA73076.1"/>
    <property type="molecule type" value="Genomic_DNA"/>
</dbReference>
<reference evidence="1 2" key="1">
    <citation type="journal article" date="2018" name="Nat. Ecol. Evol.">
        <title>Pezizomycetes genomes reveal the molecular basis of ectomycorrhizal truffle lifestyle.</title>
        <authorList>
            <person name="Murat C."/>
            <person name="Payen T."/>
            <person name="Noel B."/>
            <person name="Kuo A."/>
            <person name="Morin E."/>
            <person name="Chen J."/>
            <person name="Kohler A."/>
            <person name="Krizsan K."/>
            <person name="Balestrini R."/>
            <person name="Da Silva C."/>
            <person name="Montanini B."/>
            <person name="Hainaut M."/>
            <person name="Levati E."/>
            <person name="Barry K.W."/>
            <person name="Belfiori B."/>
            <person name="Cichocki N."/>
            <person name="Clum A."/>
            <person name="Dockter R.B."/>
            <person name="Fauchery L."/>
            <person name="Guy J."/>
            <person name="Iotti M."/>
            <person name="Le Tacon F."/>
            <person name="Lindquist E.A."/>
            <person name="Lipzen A."/>
            <person name="Malagnac F."/>
            <person name="Mello A."/>
            <person name="Molinier V."/>
            <person name="Miyauchi S."/>
            <person name="Poulain J."/>
            <person name="Riccioni C."/>
            <person name="Rubini A."/>
            <person name="Sitrit Y."/>
            <person name="Splivallo R."/>
            <person name="Traeger S."/>
            <person name="Wang M."/>
            <person name="Zifcakova L."/>
            <person name="Wipf D."/>
            <person name="Zambonelli A."/>
            <person name="Paolocci F."/>
            <person name="Nowrousian M."/>
            <person name="Ottonello S."/>
            <person name="Baldrian P."/>
            <person name="Spatafora J.W."/>
            <person name="Henrissat B."/>
            <person name="Nagy L.G."/>
            <person name="Aury J.M."/>
            <person name="Wincker P."/>
            <person name="Grigoriev I.V."/>
            <person name="Bonfante P."/>
            <person name="Martin F.M."/>
        </authorList>
    </citation>
    <scope>NUCLEOTIDE SEQUENCE [LARGE SCALE GENOMIC DNA]</scope>
    <source>
        <strain evidence="1 2">RN42</strain>
    </source>
</reference>